<comment type="similarity">
    <text evidence="1">Belongs to the site-specific recombinase resolvase family.</text>
</comment>
<keyword evidence="4" id="KW-0238">DNA-binding</keyword>
<evidence type="ECO:0000313" key="9">
    <source>
        <dbReference type="EMBL" id="DAD76625.1"/>
    </source>
</evidence>
<dbReference type="InterPro" id="IPR050639">
    <property type="entry name" value="SSR_resolvase"/>
</dbReference>
<dbReference type="Pfam" id="PF00239">
    <property type="entry name" value="Resolvase"/>
    <property type="match status" value="1"/>
</dbReference>
<sequence length="205" mass="23625">MKVGYVRVSTAGQNTARQEVIMEQLGVEKVFIDKMSGKNTDRPQLKEMLAFVREGDTLVIESFSRLARSTKDLLEIVEELEKKNVKFVSQKENIDTSTPNGKFMLTVFAALAQLERETMLARQKEGIEIAKAEGKYKGRKPVEVDEEKFRQLYNDWQNGKTTPKIMMNELGLKPATFWRTVKKYREKYGITDAATTRKYANKEEK</sequence>
<dbReference type="GO" id="GO:0000150">
    <property type="term" value="F:DNA strand exchange activity"/>
    <property type="evidence" value="ECO:0007669"/>
    <property type="project" value="UniProtKB-KW"/>
</dbReference>
<dbReference type="InterPro" id="IPR006118">
    <property type="entry name" value="Recombinase_CS"/>
</dbReference>
<evidence type="ECO:0000256" key="5">
    <source>
        <dbReference type="ARBA" id="ARBA00023172"/>
    </source>
</evidence>
<dbReference type="Gene3D" id="3.40.50.1390">
    <property type="entry name" value="Resolvase, N-terminal catalytic domain"/>
    <property type="match status" value="1"/>
</dbReference>
<keyword evidence="5" id="KW-0233">DNA recombination</keyword>
<dbReference type="EMBL" id="BK014806">
    <property type="protein sequence ID" value="DAD76625.1"/>
    <property type="molecule type" value="Genomic_DNA"/>
</dbReference>
<keyword evidence="2" id="KW-0229">DNA integration</keyword>
<name>A0A8S5M2T5_9CAUD</name>
<accession>A0A8S5M2T5</accession>
<proteinExistence type="inferred from homology"/>
<evidence type="ECO:0000256" key="7">
    <source>
        <dbReference type="PROSITE-ProRule" id="PRU10137"/>
    </source>
</evidence>
<keyword evidence="3" id="KW-0230">DNA invertase</keyword>
<feature type="active site" description="O-(5'-phospho-DNA)-serine intermediate" evidence="6 7">
    <location>
        <position position="9"/>
    </location>
</feature>
<organism evidence="9">
    <name type="scientific">Siphoviridae sp. ctOVO10</name>
    <dbReference type="NCBI Taxonomy" id="2826311"/>
    <lineage>
        <taxon>Viruses</taxon>
        <taxon>Duplodnaviria</taxon>
        <taxon>Heunggongvirae</taxon>
        <taxon>Uroviricota</taxon>
        <taxon>Caudoviricetes</taxon>
    </lineage>
</organism>
<evidence type="ECO:0000256" key="6">
    <source>
        <dbReference type="PIRSR" id="PIRSR606118-50"/>
    </source>
</evidence>
<dbReference type="PANTHER" id="PTHR30461:SF26">
    <property type="entry name" value="RESOLVASE HOMOLOG YNEB"/>
    <property type="match status" value="1"/>
</dbReference>
<dbReference type="CDD" id="cd03768">
    <property type="entry name" value="SR_ResInv"/>
    <property type="match status" value="1"/>
</dbReference>
<evidence type="ECO:0000256" key="1">
    <source>
        <dbReference type="ARBA" id="ARBA00009913"/>
    </source>
</evidence>
<evidence type="ECO:0000256" key="2">
    <source>
        <dbReference type="ARBA" id="ARBA00022908"/>
    </source>
</evidence>
<dbReference type="GO" id="GO:0003677">
    <property type="term" value="F:DNA binding"/>
    <property type="evidence" value="ECO:0007669"/>
    <property type="project" value="UniProtKB-KW"/>
</dbReference>
<dbReference type="SUPFAM" id="SSF53041">
    <property type="entry name" value="Resolvase-like"/>
    <property type="match status" value="1"/>
</dbReference>
<dbReference type="FunFam" id="3.40.50.1390:FF:000001">
    <property type="entry name" value="DNA recombinase"/>
    <property type="match status" value="1"/>
</dbReference>
<feature type="domain" description="Resolvase/invertase-type recombinase catalytic" evidence="8">
    <location>
        <begin position="1"/>
        <end position="134"/>
    </location>
</feature>
<reference evidence="9" key="1">
    <citation type="journal article" date="2021" name="Proc. Natl. Acad. Sci. U.S.A.">
        <title>A Catalog of Tens of Thousands of Viruses from Human Metagenomes Reveals Hidden Associations with Chronic Diseases.</title>
        <authorList>
            <person name="Tisza M.J."/>
            <person name="Buck C.B."/>
        </authorList>
    </citation>
    <scope>NUCLEOTIDE SEQUENCE</scope>
    <source>
        <strain evidence="9">CtOVO10</strain>
    </source>
</reference>
<protein>
    <submittedName>
        <fullName evidence="9">Gamma delta Resolvase, site specific recombination</fullName>
    </submittedName>
</protein>
<dbReference type="PANTHER" id="PTHR30461">
    <property type="entry name" value="DNA-INVERTASE FROM LAMBDOID PROPHAGE"/>
    <property type="match status" value="1"/>
</dbReference>
<evidence type="ECO:0000256" key="3">
    <source>
        <dbReference type="ARBA" id="ARBA00023100"/>
    </source>
</evidence>
<dbReference type="PROSITE" id="PS51736">
    <property type="entry name" value="RECOMBINASES_3"/>
    <property type="match status" value="1"/>
</dbReference>
<evidence type="ECO:0000256" key="4">
    <source>
        <dbReference type="ARBA" id="ARBA00023125"/>
    </source>
</evidence>
<dbReference type="GO" id="GO:0015074">
    <property type="term" value="P:DNA integration"/>
    <property type="evidence" value="ECO:0007669"/>
    <property type="project" value="UniProtKB-KW"/>
</dbReference>
<dbReference type="InterPro" id="IPR036162">
    <property type="entry name" value="Resolvase-like_N_sf"/>
</dbReference>
<dbReference type="SMART" id="SM00857">
    <property type="entry name" value="Resolvase"/>
    <property type="match status" value="1"/>
</dbReference>
<evidence type="ECO:0000259" key="8">
    <source>
        <dbReference type="PROSITE" id="PS51736"/>
    </source>
</evidence>
<dbReference type="InterPro" id="IPR006119">
    <property type="entry name" value="Resolv_N"/>
</dbReference>
<dbReference type="PROSITE" id="PS00397">
    <property type="entry name" value="RECOMBINASES_1"/>
    <property type="match status" value="1"/>
</dbReference>